<keyword evidence="2" id="KW-0489">Methyltransferase</keyword>
<dbReference type="Proteomes" id="UP000430202">
    <property type="component" value="Unassembled WGS sequence"/>
</dbReference>
<organism evidence="2 3">
    <name type="scientific">Maribacter litoralis</name>
    <dbReference type="NCBI Taxonomy" id="2059726"/>
    <lineage>
        <taxon>Bacteria</taxon>
        <taxon>Pseudomonadati</taxon>
        <taxon>Bacteroidota</taxon>
        <taxon>Flavobacteriia</taxon>
        <taxon>Flavobacteriales</taxon>
        <taxon>Flavobacteriaceae</taxon>
        <taxon>Maribacter</taxon>
    </lineage>
</organism>
<dbReference type="InterPro" id="IPR041698">
    <property type="entry name" value="Methyltransf_25"/>
</dbReference>
<dbReference type="GO" id="GO:0008168">
    <property type="term" value="F:methyltransferase activity"/>
    <property type="evidence" value="ECO:0007669"/>
    <property type="project" value="UniProtKB-KW"/>
</dbReference>
<dbReference type="Gene3D" id="3.40.50.150">
    <property type="entry name" value="Vaccinia Virus protein VP39"/>
    <property type="match status" value="1"/>
</dbReference>
<dbReference type="EMBL" id="CABWLR010000003">
    <property type="protein sequence ID" value="VXB64800.1"/>
    <property type="molecule type" value="Genomic_DNA"/>
</dbReference>
<dbReference type="InterPro" id="IPR029063">
    <property type="entry name" value="SAM-dependent_MTases_sf"/>
</dbReference>
<proteinExistence type="predicted"/>
<dbReference type="AlphaFoldDB" id="A0A653SJN7"/>
<keyword evidence="3" id="KW-1185">Reference proteome</keyword>
<dbReference type="GO" id="GO:0032259">
    <property type="term" value="P:methylation"/>
    <property type="evidence" value="ECO:0007669"/>
    <property type="project" value="UniProtKB-KW"/>
</dbReference>
<gene>
    <name evidence="2" type="ORF">MARI151_30249</name>
</gene>
<dbReference type="SUPFAM" id="SSF53335">
    <property type="entry name" value="S-adenosyl-L-methionine-dependent methyltransferases"/>
    <property type="match status" value="1"/>
</dbReference>
<feature type="domain" description="Methyltransferase" evidence="1">
    <location>
        <begin position="114"/>
        <end position="206"/>
    </location>
</feature>
<name>A0A653SJN7_9FLAO</name>
<reference evidence="2 3" key="1">
    <citation type="submission" date="2019-10" db="EMBL/GenBank/DDBJ databases">
        <authorList>
            <person name="Karimi E."/>
        </authorList>
    </citation>
    <scope>NUCLEOTIDE SEQUENCE [LARGE SCALE GENOMIC DNA]</scope>
    <source>
        <strain evidence="2">Maribacter sp. 151</strain>
    </source>
</reference>
<evidence type="ECO:0000259" key="1">
    <source>
        <dbReference type="Pfam" id="PF13649"/>
    </source>
</evidence>
<accession>A0A653SJN7</accession>
<protein>
    <submittedName>
        <fullName evidence="2">Methyltransferase domain-containing protein</fullName>
    </submittedName>
</protein>
<dbReference type="Pfam" id="PF13649">
    <property type="entry name" value="Methyltransf_25"/>
    <property type="match status" value="1"/>
</dbReference>
<evidence type="ECO:0000313" key="3">
    <source>
        <dbReference type="Proteomes" id="UP000430202"/>
    </source>
</evidence>
<sequence>MKNKIIFFIGDLLVFLMPKKAEDFAKTGMTITDKSKISLVELFMRKSLLRKVEEKQDYNTLSDFHKAYWKNKGDDFFSATDETFEKNFLPECSFIFKLLNDKLSIENESFNTLVEIGAGNGKVLNYLSEQLPQISRFIGIDLSQNQTSLNKETYKNNAKLEFVAGDAFDWVNTYANKNMIFVTSRGVLEYFTKAKLLDFFQQINRLGNTIFIAIEPNGIDHDLKTNSSSELYGYERSFSHNYAFLFKKAGFDLWHSSKKASTSDHYFSYLGADNYSKKPILATAEQL</sequence>
<keyword evidence="2" id="KW-0808">Transferase</keyword>
<evidence type="ECO:0000313" key="2">
    <source>
        <dbReference type="EMBL" id="VXB64800.1"/>
    </source>
</evidence>